<evidence type="ECO:0000313" key="1">
    <source>
        <dbReference type="EMBL" id="MPM17306.1"/>
    </source>
</evidence>
<reference evidence="1" key="1">
    <citation type="submission" date="2019-08" db="EMBL/GenBank/DDBJ databases">
        <authorList>
            <person name="Kucharzyk K."/>
            <person name="Murdoch R.W."/>
            <person name="Higgins S."/>
            <person name="Loffler F."/>
        </authorList>
    </citation>
    <scope>NUCLEOTIDE SEQUENCE</scope>
</reference>
<dbReference type="EMBL" id="VSSQ01002771">
    <property type="protein sequence ID" value="MPM17306.1"/>
    <property type="molecule type" value="Genomic_DNA"/>
</dbReference>
<protein>
    <submittedName>
        <fullName evidence="1">Uncharacterized protein</fullName>
    </submittedName>
</protein>
<sequence>MKMILPPPLSETSIGPLSDLEAGLCGPDAPAVRVAAMGRVESLERTLRAALAKGVSSSEYPQYAALLEACQASREVLQVEVRSI</sequence>
<organism evidence="1">
    <name type="scientific">bioreactor metagenome</name>
    <dbReference type="NCBI Taxonomy" id="1076179"/>
    <lineage>
        <taxon>unclassified sequences</taxon>
        <taxon>metagenomes</taxon>
        <taxon>ecological metagenomes</taxon>
    </lineage>
</organism>
<proteinExistence type="predicted"/>
<comment type="caution">
    <text evidence="1">The sequence shown here is derived from an EMBL/GenBank/DDBJ whole genome shotgun (WGS) entry which is preliminary data.</text>
</comment>
<dbReference type="AlphaFoldDB" id="A0A644XM80"/>
<name>A0A644XM80_9ZZZZ</name>
<accession>A0A644XM80</accession>
<gene>
    <name evidence="1" type="ORF">SDC9_63694</name>
</gene>